<dbReference type="Pfam" id="PF08241">
    <property type="entry name" value="Methyltransf_11"/>
    <property type="match status" value="1"/>
</dbReference>
<name>A0A0K1PYG3_9BACT</name>
<evidence type="ECO:0000313" key="3">
    <source>
        <dbReference type="Proteomes" id="UP000064967"/>
    </source>
</evidence>
<proteinExistence type="predicted"/>
<keyword evidence="2" id="KW-0489">Methyltransferase</keyword>
<dbReference type="GO" id="GO:0032259">
    <property type="term" value="P:methylation"/>
    <property type="evidence" value="ECO:0007669"/>
    <property type="project" value="UniProtKB-KW"/>
</dbReference>
<accession>A0A0K1PYG3</accession>
<organism evidence="2 3">
    <name type="scientific">Labilithrix luteola</name>
    <dbReference type="NCBI Taxonomy" id="1391654"/>
    <lineage>
        <taxon>Bacteria</taxon>
        <taxon>Pseudomonadati</taxon>
        <taxon>Myxococcota</taxon>
        <taxon>Polyangia</taxon>
        <taxon>Polyangiales</taxon>
        <taxon>Labilitrichaceae</taxon>
        <taxon>Labilithrix</taxon>
    </lineage>
</organism>
<dbReference type="KEGG" id="llu:AKJ09_05232"/>
<protein>
    <submittedName>
        <fullName evidence="2">Phosphatidylethanolamine N-methyltransferase</fullName>
    </submittedName>
</protein>
<dbReference type="CDD" id="cd02440">
    <property type="entry name" value="AdoMet_MTases"/>
    <property type="match status" value="1"/>
</dbReference>
<dbReference type="STRING" id="1391654.AKJ09_05232"/>
<dbReference type="InterPro" id="IPR029063">
    <property type="entry name" value="SAM-dependent_MTases_sf"/>
</dbReference>
<keyword evidence="2" id="KW-0808">Transferase</keyword>
<feature type="domain" description="Methyltransferase type 11" evidence="1">
    <location>
        <begin position="54"/>
        <end position="148"/>
    </location>
</feature>
<sequence>MTDERDKRNERDAKAFFDAIARRYDRVYAISGSSSRERLARVLAEIEGKQRVLVLGLGTGRELPALLDRGHQVTGLDVSPKMIALCNTRSRTVPTVEADFWQPLPFADASFDAVLALHGTLAHPPETDSPSRLAAEVKRVLSSDGVLVAELPAKAALPHLAAAEHAAGVNIEITSATSFVHRDDVAGVSLAGIALDEEGWASAFAPSLRARLSPLGVAEYFLVATPA</sequence>
<dbReference type="EMBL" id="CP012333">
    <property type="protein sequence ID" value="AKU98568.1"/>
    <property type="molecule type" value="Genomic_DNA"/>
</dbReference>
<keyword evidence="3" id="KW-1185">Reference proteome</keyword>
<dbReference type="GO" id="GO:0008757">
    <property type="term" value="F:S-adenosylmethionine-dependent methyltransferase activity"/>
    <property type="evidence" value="ECO:0007669"/>
    <property type="project" value="InterPro"/>
</dbReference>
<evidence type="ECO:0000313" key="2">
    <source>
        <dbReference type="EMBL" id="AKU98568.1"/>
    </source>
</evidence>
<dbReference type="PANTHER" id="PTHR42912">
    <property type="entry name" value="METHYLTRANSFERASE"/>
    <property type="match status" value="1"/>
</dbReference>
<reference evidence="2 3" key="1">
    <citation type="submission" date="2015-08" db="EMBL/GenBank/DDBJ databases">
        <authorList>
            <person name="Babu N.S."/>
            <person name="Beckwith C.J."/>
            <person name="Beseler K.G."/>
            <person name="Brison A."/>
            <person name="Carone J.V."/>
            <person name="Caskin T.P."/>
            <person name="Diamond M."/>
            <person name="Durham M.E."/>
            <person name="Foxe J.M."/>
            <person name="Go M."/>
            <person name="Henderson B.A."/>
            <person name="Jones I.B."/>
            <person name="McGettigan J.A."/>
            <person name="Micheletti S.J."/>
            <person name="Nasrallah M.E."/>
            <person name="Ortiz D."/>
            <person name="Piller C.R."/>
            <person name="Privatt S.R."/>
            <person name="Schneider S.L."/>
            <person name="Sharp S."/>
            <person name="Smith T.C."/>
            <person name="Stanton J.D."/>
            <person name="Ullery H.E."/>
            <person name="Wilson R.J."/>
            <person name="Serrano M.G."/>
            <person name="Buck G."/>
            <person name="Lee V."/>
            <person name="Wang Y."/>
            <person name="Carvalho R."/>
            <person name="Voegtly L."/>
            <person name="Shi R."/>
            <person name="Duckworth R."/>
            <person name="Johnson A."/>
            <person name="Loviza R."/>
            <person name="Walstead R."/>
            <person name="Shah Z."/>
            <person name="Kiflezghi M."/>
            <person name="Wade K."/>
            <person name="Ball S.L."/>
            <person name="Bradley K.W."/>
            <person name="Asai D.J."/>
            <person name="Bowman C.A."/>
            <person name="Russell D.A."/>
            <person name="Pope W.H."/>
            <person name="Jacobs-Sera D."/>
            <person name="Hendrix R.W."/>
            <person name="Hatfull G.F."/>
        </authorList>
    </citation>
    <scope>NUCLEOTIDE SEQUENCE [LARGE SCALE GENOMIC DNA]</scope>
    <source>
        <strain evidence="2 3">DSM 27648</strain>
    </source>
</reference>
<dbReference type="Proteomes" id="UP000064967">
    <property type="component" value="Chromosome"/>
</dbReference>
<dbReference type="Gene3D" id="3.40.50.150">
    <property type="entry name" value="Vaccinia Virus protein VP39"/>
    <property type="match status" value="1"/>
</dbReference>
<dbReference type="SUPFAM" id="SSF53335">
    <property type="entry name" value="S-adenosyl-L-methionine-dependent methyltransferases"/>
    <property type="match status" value="1"/>
</dbReference>
<dbReference type="InterPro" id="IPR050508">
    <property type="entry name" value="Methyltransf_Superfamily"/>
</dbReference>
<dbReference type="InterPro" id="IPR013216">
    <property type="entry name" value="Methyltransf_11"/>
</dbReference>
<evidence type="ECO:0000259" key="1">
    <source>
        <dbReference type="Pfam" id="PF08241"/>
    </source>
</evidence>
<gene>
    <name evidence="2" type="ORF">AKJ09_05232</name>
</gene>
<dbReference type="RefSeq" id="WP_169927800.1">
    <property type="nucleotide sequence ID" value="NZ_CP012333.1"/>
</dbReference>
<dbReference type="AlphaFoldDB" id="A0A0K1PYG3"/>